<keyword evidence="2" id="KW-0812">Transmembrane</keyword>
<dbReference type="NCBIfam" id="TIGR03513">
    <property type="entry name" value="GldL_gliding"/>
    <property type="match status" value="1"/>
</dbReference>
<dbReference type="Pfam" id="PF22827">
    <property type="entry name" value="GldL_N"/>
    <property type="match status" value="1"/>
</dbReference>
<feature type="coiled-coil region" evidence="1">
    <location>
        <begin position="169"/>
        <end position="209"/>
    </location>
</feature>
<dbReference type="RefSeq" id="WP_279450004.1">
    <property type="nucleotide sequence ID" value="NZ_JAZBJM010000010.1"/>
</dbReference>
<evidence type="ECO:0000313" key="5">
    <source>
        <dbReference type="EMBL" id="MEM0574319.1"/>
    </source>
</evidence>
<evidence type="ECO:0000259" key="3">
    <source>
        <dbReference type="Pfam" id="PF22827"/>
    </source>
</evidence>
<name>A0AB35YYZ7_9FLAO</name>
<keyword evidence="2" id="KW-1133">Transmembrane helix</keyword>
<dbReference type="EMBL" id="JBANCF010000011">
    <property type="protein sequence ID" value="MEM0574319.1"/>
    <property type="molecule type" value="Genomic_DNA"/>
</dbReference>
<feature type="domain" description="Gliding motility protein GldL-like N-terminal" evidence="3">
    <location>
        <begin position="14"/>
        <end position="82"/>
    </location>
</feature>
<comment type="caution">
    <text evidence="4">The sequence shown here is derived from an EMBL/GenBank/DDBJ whole genome shotgun (WGS) entry which is preliminary data.</text>
</comment>
<evidence type="ECO:0000256" key="1">
    <source>
        <dbReference type="SAM" id="Coils"/>
    </source>
</evidence>
<accession>A0AB35YYZ7</accession>
<keyword evidence="2" id="KW-0472">Membrane</keyword>
<dbReference type="InterPro" id="IPR019852">
    <property type="entry name" value="Motility-assoc_prot_GldL"/>
</dbReference>
<evidence type="ECO:0000313" key="7">
    <source>
        <dbReference type="Proteomes" id="UP001390963"/>
    </source>
</evidence>
<feature type="transmembrane region" description="Helical" evidence="2">
    <location>
        <begin position="45"/>
        <end position="64"/>
    </location>
</feature>
<evidence type="ECO:0000313" key="4">
    <source>
        <dbReference type="EMBL" id="MEM0519238.1"/>
    </source>
</evidence>
<organism evidence="4 6">
    <name type="scientific">Aequorivita flava</name>
    <dbReference type="NCBI Taxonomy" id="3114371"/>
    <lineage>
        <taxon>Bacteria</taxon>
        <taxon>Pseudomonadati</taxon>
        <taxon>Bacteroidota</taxon>
        <taxon>Flavobacteriia</taxon>
        <taxon>Flavobacteriales</taxon>
        <taxon>Flavobacteriaceae</taxon>
        <taxon>Aequorivita</taxon>
    </lineage>
</organism>
<sequence>MAQSKSSKKLFNMAYGLGASVVILGALFKILHWEVNLGVFNLDGGLLLAIGLITEAIIFAISAFEPVDDDLDWSLVYPELAGGASANRKAVAKETEDAQGLLSKKLDDMLKDARIDSELMNSLTTSIRSFEGAAKGMAPTAEAMNSTKKYSEEMALAAAQMDSLNSLYKVQIESTSRQAEANKEVAENAEQLKQQMQHLATNLSSLNGVYGGMLSAMGSKN</sequence>
<dbReference type="InterPro" id="IPR055087">
    <property type="entry name" value="GldL-like_N"/>
</dbReference>
<gene>
    <name evidence="4" type="primary">gldL</name>
    <name evidence="5" type="ORF">VZD24_12380</name>
    <name evidence="4" type="ORF">VZD85_12795</name>
</gene>
<dbReference type="AlphaFoldDB" id="A0AB35YYZ7"/>
<dbReference type="Proteomes" id="UP001388259">
    <property type="component" value="Unassembled WGS sequence"/>
</dbReference>
<evidence type="ECO:0000256" key="2">
    <source>
        <dbReference type="SAM" id="Phobius"/>
    </source>
</evidence>
<dbReference type="Proteomes" id="UP001390963">
    <property type="component" value="Unassembled WGS sequence"/>
</dbReference>
<reference evidence="4 7" key="1">
    <citation type="submission" date="2024-01" db="EMBL/GenBank/DDBJ databases">
        <title>Aequorivita flavus sp. nov., isolated from deep-sea sediment.</title>
        <authorList>
            <person name="Chen X."/>
        </authorList>
    </citation>
    <scope>NUCLEOTIDE SEQUENCE</scope>
    <source>
        <strain evidence="4">MCCC 1A16923</strain>
        <strain evidence="5 7">MCCC 1A16935</strain>
    </source>
</reference>
<protein>
    <submittedName>
        <fullName evidence="4">Gliding motility protein GldL</fullName>
    </submittedName>
</protein>
<proteinExistence type="predicted"/>
<evidence type="ECO:0000313" key="6">
    <source>
        <dbReference type="Proteomes" id="UP001388259"/>
    </source>
</evidence>
<dbReference type="EMBL" id="JAZBJM010000010">
    <property type="protein sequence ID" value="MEM0519238.1"/>
    <property type="molecule type" value="Genomic_DNA"/>
</dbReference>
<feature type="transmembrane region" description="Helical" evidence="2">
    <location>
        <begin position="12"/>
        <end position="33"/>
    </location>
</feature>
<keyword evidence="1" id="KW-0175">Coiled coil</keyword>
<keyword evidence="7" id="KW-1185">Reference proteome</keyword>